<dbReference type="PANTHER" id="PTHR47582">
    <property type="entry name" value="P450, PUTATIVE (EUROFUNG)-RELATED"/>
    <property type="match status" value="1"/>
</dbReference>
<dbReference type="InterPro" id="IPR053007">
    <property type="entry name" value="CYP450_monoxygenase_sec-met"/>
</dbReference>
<comment type="caution">
    <text evidence="8">The sequence shown here is derived from an EMBL/GenBank/DDBJ whole genome shotgun (WGS) entry which is preliminary data.</text>
</comment>
<evidence type="ECO:0000256" key="1">
    <source>
        <dbReference type="ARBA" id="ARBA00001971"/>
    </source>
</evidence>
<dbReference type="SUPFAM" id="SSF48264">
    <property type="entry name" value="Cytochrome P450"/>
    <property type="match status" value="1"/>
</dbReference>
<comment type="cofactor">
    <cofactor evidence="1 6">
        <name>heme</name>
        <dbReference type="ChEBI" id="CHEBI:30413"/>
    </cofactor>
</comment>
<reference evidence="8" key="1">
    <citation type="journal article" date="2023" name="Mol. Phylogenet. Evol.">
        <title>Genome-scale phylogeny and comparative genomics of the fungal order Sordariales.</title>
        <authorList>
            <person name="Hensen N."/>
            <person name="Bonometti L."/>
            <person name="Westerberg I."/>
            <person name="Brannstrom I.O."/>
            <person name="Guillou S."/>
            <person name="Cros-Aarteil S."/>
            <person name="Calhoun S."/>
            <person name="Haridas S."/>
            <person name="Kuo A."/>
            <person name="Mondo S."/>
            <person name="Pangilinan J."/>
            <person name="Riley R."/>
            <person name="LaButti K."/>
            <person name="Andreopoulos B."/>
            <person name="Lipzen A."/>
            <person name="Chen C."/>
            <person name="Yan M."/>
            <person name="Daum C."/>
            <person name="Ng V."/>
            <person name="Clum A."/>
            <person name="Steindorff A."/>
            <person name="Ohm R.A."/>
            <person name="Martin F."/>
            <person name="Silar P."/>
            <person name="Natvig D.O."/>
            <person name="Lalanne C."/>
            <person name="Gautier V."/>
            <person name="Ament-Velasquez S.L."/>
            <person name="Kruys A."/>
            <person name="Hutchinson M.I."/>
            <person name="Powell A.J."/>
            <person name="Barry K."/>
            <person name="Miller A.N."/>
            <person name="Grigoriev I.V."/>
            <person name="Debuchy R."/>
            <person name="Gladieux P."/>
            <person name="Hiltunen Thoren M."/>
            <person name="Johannesson H."/>
        </authorList>
    </citation>
    <scope>NUCLEOTIDE SEQUENCE</scope>
    <source>
        <strain evidence="8">SMH4131-1</strain>
    </source>
</reference>
<dbReference type="AlphaFoldDB" id="A0AAE0I967"/>
<gene>
    <name evidence="8" type="ORF">B0T19DRAFT_403495</name>
</gene>
<keyword evidence="5 7" id="KW-0503">Monooxygenase</keyword>
<name>A0AAE0I967_9PEZI</name>
<dbReference type="PANTHER" id="PTHR47582:SF1">
    <property type="entry name" value="P450, PUTATIVE (EUROFUNG)-RELATED"/>
    <property type="match status" value="1"/>
</dbReference>
<dbReference type="GO" id="GO:0020037">
    <property type="term" value="F:heme binding"/>
    <property type="evidence" value="ECO:0007669"/>
    <property type="project" value="InterPro"/>
</dbReference>
<dbReference type="InterPro" id="IPR001128">
    <property type="entry name" value="Cyt_P450"/>
</dbReference>
<dbReference type="EMBL" id="JAUEPO010000005">
    <property type="protein sequence ID" value="KAK3320887.1"/>
    <property type="molecule type" value="Genomic_DNA"/>
</dbReference>
<reference evidence="8" key="2">
    <citation type="submission" date="2023-06" db="EMBL/GenBank/DDBJ databases">
        <authorList>
            <consortium name="Lawrence Berkeley National Laboratory"/>
            <person name="Haridas S."/>
            <person name="Hensen N."/>
            <person name="Bonometti L."/>
            <person name="Westerberg I."/>
            <person name="Brannstrom I.O."/>
            <person name="Guillou S."/>
            <person name="Cros-Aarteil S."/>
            <person name="Calhoun S."/>
            <person name="Kuo A."/>
            <person name="Mondo S."/>
            <person name="Pangilinan J."/>
            <person name="Riley R."/>
            <person name="Labutti K."/>
            <person name="Andreopoulos B."/>
            <person name="Lipzen A."/>
            <person name="Chen C."/>
            <person name="Yanf M."/>
            <person name="Daum C."/>
            <person name="Ng V."/>
            <person name="Clum A."/>
            <person name="Steindorff A."/>
            <person name="Ohm R."/>
            <person name="Martin F."/>
            <person name="Silar P."/>
            <person name="Natvig D."/>
            <person name="Lalanne C."/>
            <person name="Gautier V."/>
            <person name="Ament-Velasquez S.L."/>
            <person name="Kruys A."/>
            <person name="Hutchinson M.I."/>
            <person name="Powell A.J."/>
            <person name="Barry K."/>
            <person name="Miller A.N."/>
            <person name="Grigoriev I.V."/>
            <person name="Debuchy R."/>
            <person name="Gladieux P."/>
            <person name="Thoren M.H."/>
            <person name="Johannesson H."/>
        </authorList>
    </citation>
    <scope>NUCLEOTIDE SEQUENCE</scope>
    <source>
        <strain evidence="8">SMH4131-1</strain>
    </source>
</reference>
<dbReference type="InterPro" id="IPR017972">
    <property type="entry name" value="Cyt_P450_CS"/>
</dbReference>
<dbReference type="GO" id="GO:0004497">
    <property type="term" value="F:monooxygenase activity"/>
    <property type="evidence" value="ECO:0007669"/>
    <property type="project" value="UniProtKB-KW"/>
</dbReference>
<feature type="binding site" description="axial binding residue" evidence="6">
    <location>
        <position position="472"/>
    </location>
    <ligand>
        <name>heme</name>
        <dbReference type="ChEBI" id="CHEBI:30413"/>
    </ligand>
    <ligandPart>
        <name>Fe</name>
        <dbReference type="ChEBI" id="CHEBI:18248"/>
    </ligandPart>
</feature>
<organism evidence="8 9">
    <name type="scientific">Cercophora scortea</name>
    <dbReference type="NCBI Taxonomy" id="314031"/>
    <lineage>
        <taxon>Eukaryota</taxon>
        <taxon>Fungi</taxon>
        <taxon>Dikarya</taxon>
        <taxon>Ascomycota</taxon>
        <taxon>Pezizomycotina</taxon>
        <taxon>Sordariomycetes</taxon>
        <taxon>Sordariomycetidae</taxon>
        <taxon>Sordariales</taxon>
        <taxon>Lasiosphaeriaceae</taxon>
        <taxon>Cercophora</taxon>
    </lineage>
</organism>
<evidence type="ECO:0000256" key="7">
    <source>
        <dbReference type="RuleBase" id="RU000461"/>
    </source>
</evidence>
<dbReference type="InterPro" id="IPR002403">
    <property type="entry name" value="Cyt_P450_E_grp-IV"/>
</dbReference>
<dbReference type="PRINTS" id="PR00465">
    <property type="entry name" value="EP450IV"/>
</dbReference>
<evidence type="ECO:0000256" key="2">
    <source>
        <dbReference type="ARBA" id="ARBA00010617"/>
    </source>
</evidence>
<evidence type="ECO:0000256" key="4">
    <source>
        <dbReference type="ARBA" id="ARBA00023004"/>
    </source>
</evidence>
<dbReference type="Gene3D" id="1.10.630.10">
    <property type="entry name" value="Cytochrome P450"/>
    <property type="match status" value="1"/>
</dbReference>
<keyword evidence="6 7" id="KW-0349">Heme</keyword>
<keyword evidence="4 6" id="KW-0408">Iron</keyword>
<keyword evidence="9" id="KW-1185">Reference proteome</keyword>
<accession>A0AAE0I967</accession>
<dbReference type="Proteomes" id="UP001286456">
    <property type="component" value="Unassembled WGS sequence"/>
</dbReference>
<dbReference type="GO" id="GO:0005506">
    <property type="term" value="F:iron ion binding"/>
    <property type="evidence" value="ECO:0007669"/>
    <property type="project" value="InterPro"/>
</dbReference>
<sequence>MASFTGTSTLDVLWNDVSSSPNKYLTLLALSALVFFVRWAATPNVDSREPPLIKPAIPGVGHIINLLMRQVDFYPYVFHVLTSKAYSREKKHLAMTIPLADKKMYLLKSPRLIQAAMRSKSLSFEPFLLEYSQNLLGMTDDEFAPVPKSVPDLIQAVHSSMASKHLHAMNATALNYIADEINAIGSFSLPSLDVNNAWIWIRTLITKATTNAMFGHRNPFHFNPSLVDDLWAFDNGTFFLGTNLFPRIFRPRSVAARARLQAALQKYYAARLDEGPDVSQIMRARAAVLRAHGVPNSSVGRFEIPMVQVGIVNTMPIMFWFFARVVSRPEVLARARTELLPLVEESLAPAPDSSNSMRQATVNISVLGDRAPFLVSCFRETNRLYNHAVIVRRVMADTQLSDDDENSTTYLLKKGTDVHMPANVVHRLPEAWGPDADEFQPERFLGGGATGTEADRMRKAATIPFGGGLHLCPGRNFAFAENMGLMAALVVGYDVRGLGDGPGLAPVPRAATVGLGHAIATPMGGGVGLRVSITRRQGWEDVEWRFTSS</sequence>
<evidence type="ECO:0000313" key="8">
    <source>
        <dbReference type="EMBL" id="KAK3320887.1"/>
    </source>
</evidence>
<evidence type="ECO:0000256" key="3">
    <source>
        <dbReference type="ARBA" id="ARBA00022723"/>
    </source>
</evidence>
<dbReference type="Pfam" id="PF00067">
    <property type="entry name" value="p450"/>
    <property type="match status" value="1"/>
</dbReference>
<comment type="similarity">
    <text evidence="2 7">Belongs to the cytochrome P450 family.</text>
</comment>
<dbReference type="PROSITE" id="PS00086">
    <property type="entry name" value="CYTOCHROME_P450"/>
    <property type="match status" value="1"/>
</dbReference>
<keyword evidence="3 6" id="KW-0479">Metal-binding</keyword>
<evidence type="ECO:0000313" key="9">
    <source>
        <dbReference type="Proteomes" id="UP001286456"/>
    </source>
</evidence>
<protein>
    <submittedName>
        <fullName evidence="8">Cytochrome P450</fullName>
    </submittedName>
</protein>
<dbReference type="CDD" id="cd11040">
    <property type="entry name" value="CYP7_CYP8-like"/>
    <property type="match status" value="1"/>
</dbReference>
<dbReference type="GO" id="GO:0016705">
    <property type="term" value="F:oxidoreductase activity, acting on paired donors, with incorporation or reduction of molecular oxygen"/>
    <property type="evidence" value="ECO:0007669"/>
    <property type="project" value="InterPro"/>
</dbReference>
<evidence type="ECO:0000256" key="6">
    <source>
        <dbReference type="PIRSR" id="PIRSR602403-1"/>
    </source>
</evidence>
<keyword evidence="7" id="KW-0560">Oxidoreductase</keyword>
<evidence type="ECO:0000256" key="5">
    <source>
        <dbReference type="ARBA" id="ARBA00023033"/>
    </source>
</evidence>
<dbReference type="InterPro" id="IPR036396">
    <property type="entry name" value="Cyt_P450_sf"/>
</dbReference>
<proteinExistence type="inferred from homology"/>